<dbReference type="KEGG" id="adk:Alide2_0427"/>
<dbReference type="EMBL" id="CP002657">
    <property type="protein sequence ID" value="AEB82849.1"/>
    <property type="molecule type" value="Genomic_DNA"/>
</dbReference>
<proteinExistence type="predicted"/>
<sequence>MTAEAILADLLACGITPALTPDGAGIVVPAGRLTGEQRAAVRDHKPELIERIREAARLTEALLAATMRACDAHGDGEQAREQMRQDVLATPPHLRADLLDHFKQTYGGAADAAD</sequence>
<reference evidence="1 2" key="1">
    <citation type="journal article" date="2011" name="J. Bacteriol.">
        <title>Genome Sequences of Alicycliphilus denitrificans Strains BC and K601T.</title>
        <authorList>
            <person name="Oosterkamp M.J."/>
            <person name="Veuskens T."/>
            <person name="Plugge C.M."/>
            <person name="Langenhoff A.A."/>
            <person name="Gerritse J."/>
            <person name="van Berkel W.J."/>
            <person name="Pieper D.H."/>
            <person name="Junca H."/>
            <person name="Goodwin L.A."/>
            <person name="Daligault H.E."/>
            <person name="Bruce D.C."/>
            <person name="Detter J.C."/>
            <person name="Tapia R."/>
            <person name="Han C.S."/>
            <person name="Land M.L."/>
            <person name="Hauser L.J."/>
            <person name="Smidt H."/>
            <person name="Stams A.J."/>
        </authorList>
    </citation>
    <scope>NUCLEOTIDE SEQUENCE [LARGE SCALE GENOMIC DNA]</scope>
    <source>
        <strain evidence="2">DSM 14773 / CIP 107495 / K601</strain>
    </source>
</reference>
<gene>
    <name evidence="1" type="ordered locus">Alide2_0427</name>
</gene>
<dbReference type="eggNOG" id="ENOG5033FX7">
    <property type="taxonomic scope" value="Bacteria"/>
</dbReference>
<evidence type="ECO:0000313" key="1">
    <source>
        <dbReference type="EMBL" id="AEB82849.1"/>
    </source>
</evidence>
<evidence type="ECO:0000313" key="2">
    <source>
        <dbReference type="Proteomes" id="UP000007938"/>
    </source>
</evidence>
<evidence type="ECO:0008006" key="3">
    <source>
        <dbReference type="Google" id="ProtNLM"/>
    </source>
</evidence>
<dbReference type="Proteomes" id="UP000007938">
    <property type="component" value="Chromosome"/>
</dbReference>
<dbReference type="STRING" id="596154.Alide2_0427"/>
<keyword evidence="2" id="KW-1185">Reference proteome</keyword>
<dbReference type="HOGENOM" id="CLU_2217273_0_0_4"/>
<dbReference type="RefSeq" id="WP_013721266.1">
    <property type="nucleotide sequence ID" value="NC_015422.1"/>
</dbReference>
<accession>F4G3M1</accession>
<organism evidence="1 2">
    <name type="scientific">Alicycliphilus denitrificans (strain DSM 14773 / CIP 107495 / K601)</name>
    <dbReference type="NCBI Taxonomy" id="596154"/>
    <lineage>
        <taxon>Bacteria</taxon>
        <taxon>Pseudomonadati</taxon>
        <taxon>Pseudomonadota</taxon>
        <taxon>Betaproteobacteria</taxon>
        <taxon>Burkholderiales</taxon>
        <taxon>Comamonadaceae</taxon>
        <taxon>Alicycliphilus</taxon>
    </lineage>
</organism>
<dbReference type="OrthoDB" id="8909125at2"/>
<dbReference type="AlphaFoldDB" id="F4G3M1"/>
<protein>
    <recommendedName>
        <fullName evidence="3">TubC N-terminal docking domain-containing protein</fullName>
    </recommendedName>
</protein>
<name>F4G3M1_ALIDK</name>
<reference evidence="1 2" key="2">
    <citation type="submission" date="2011-04" db="EMBL/GenBank/DDBJ databases">
        <title>Complete sequence of chromosome of Alicycliphilus denitrificans K601.</title>
        <authorList>
            <consortium name="US DOE Joint Genome Institute"/>
            <person name="Lucas S."/>
            <person name="Han J."/>
            <person name="Lapidus A."/>
            <person name="Cheng J.-F."/>
            <person name="Goodwin L."/>
            <person name="Pitluck S."/>
            <person name="Peters L."/>
            <person name="Zeytun A."/>
            <person name="Detter J.C."/>
            <person name="Han C."/>
            <person name="Tapia R."/>
            <person name="Land M."/>
            <person name="Hauser L."/>
            <person name="Kyrpides N."/>
            <person name="Ivanova N."/>
            <person name="Mikhailova N."/>
            <person name="Pagani I."/>
            <person name="Oosterkamp M."/>
            <person name="Pieper D."/>
            <person name="van Berkel W."/>
            <person name="Langenhoff A."/>
            <person name="Smidt H."/>
            <person name="Stams A."/>
            <person name="Woyke T."/>
        </authorList>
    </citation>
    <scope>NUCLEOTIDE SEQUENCE [LARGE SCALE GENOMIC DNA]</scope>
    <source>
        <strain evidence="2">DSM 14773 / CIP 107495 / K601</strain>
    </source>
</reference>